<dbReference type="InterPro" id="IPR004099">
    <property type="entry name" value="Pyr_nucl-diS_OxRdtase_dimer"/>
</dbReference>
<dbReference type="AlphaFoldDB" id="A0A3L9ZQB2"/>
<dbReference type="PANTHER" id="PTHR43014:SF5">
    <property type="entry name" value="GLUTATHIONE REDUCTASE (NADPH)"/>
    <property type="match status" value="1"/>
</dbReference>
<keyword evidence="4" id="KW-0547">Nucleotide-binding</keyword>
<dbReference type="GO" id="GO:0000166">
    <property type="term" value="F:nucleotide binding"/>
    <property type="evidence" value="ECO:0007669"/>
    <property type="project" value="UniProtKB-KW"/>
</dbReference>
<dbReference type="SUPFAM" id="SSF51905">
    <property type="entry name" value="FAD/NAD(P)-binding domain"/>
    <property type="match status" value="1"/>
</dbReference>
<dbReference type="Gene3D" id="3.30.390.30">
    <property type="match status" value="1"/>
</dbReference>
<evidence type="ECO:0000313" key="9">
    <source>
        <dbReference type="Proteomes" id="UP000280368"/>
    </source>
</evidence>
<feature type="domain" description="FAD/NAD(P)-binding" evidence="7">
    <location>
        <begin position="7"/>
        <end position="321"/>
    </location>
</feature>
<name>A0A3L9ZQB2_9FLAO</name>
<keyword evidence="9" id="KW-1185">Reference proteome</keyword>
<evidence type="ECO:0000256" key="1">
    <source>
        <dbReference type="ARBA" id="ARBA00007532"/>
    </source>
</evidence>
<evidence type="ECO:0000259" key="6">
    <source>
        <dbReference type="Pfam" id="PF02852"/>
    </source>
</evidence>
<protein>
    <submittedName>
        <fullName evidence="8">Glutathione reductase (NADPH)</fullName>
    </submittedName>
</protein>
<dbReference type="EMBL" id="REFH01000013">
    <property type="protein sequence ID" value="RMA72548.1"/>
    <property type="molecule type" value="Genomic_DNA"/>
</dbReference>
<dbReference type="SUPFAM" id="SSF55424">
    <property type="entry name" value="FAD/NAD-linked reductases, dimerisation (C-terminal) domain"/>
    <property type="match status" value="1"/>
</dbReference>
<keyword evidence="4" id="KW-0520">NAD</keyword>
<evidence type="ECO:0000313" key="8">
    <source>
        <dbReference type="EMBL" id="RMA72548.1"/>
    </source>
</evidence>
<evidence type="ECO:0000259" key="7">
    <source>
        <dbReference type="Pfam" id="PF07992"/>
    </source>
</evidence>
<feature type="disulfide bond" description="Redox-active" evidence="5">
    <location>
        <begin position="44"/>
        <end position="49"/>
    </location>
</feature>
<keyword evidence="3 4" id="KW-0274">FAD</keyword>
<dbReference type="InterPro" id="IPR023753">
    <property type="entry name" value="FAD/NAD-binding_dom"/>
</dbReference>
<dbReference type="Gene3D" id="3.50.50.60">
    <property type="entry name" value="FAD/NAD(P)-binding domain"/>
    <property type="match status" value="2"/>
</dbReference>
<evidence type="ECO:0000256" key="2">
    <source>
        <dbReference type="ARBA" id="ARBA00022630"/>
    </source>
</evidence>
<proteinExistence type="inferred from homology"/>
<feature type="binding site" evidence="4">
    <location>
        <begin position="174"/>
        <end position="181"/>
    </location>
    <ligand>
        <name>NAD(+)</name>
        <dbReference type="ChEBI" id="CHEBI:57540"/>
    </ligand>
</feature>
<feature type="domain" description="Pyridine nucleotide-disulphide oxidoreductase dimerisation" evidence="6">
    <location>
        <begin position="341"/>
        <end position="449"/>
    </location>
</feature>
<comment type="similarity">
    <text evidence="1">Belongs to the class-I pyridine nucleotide-disulfide oxidoreductase family.</text>
</comment>
<dbReference type="RefSeq" id="WP_121926505.1">
    <property type="nucleotide sequence ID" value="NZ_CBCSGA010000011.1"/>
</dbReference>
<gene>
    <name evidence="8" type="ORF">BC961_2951</name>
</gene>
<feature type="binding site" evidence="4">
    <location>
        <position position="264"/>
    </location>
    <ligand>
        <name>NAD(+)</name>
        <dbReference type="ChEBI" id="CHEBI:57540"/>
    </ligand>
</feature>
<sequence length="454" mass="50475">MKEIKHYDVFIIGTGTAGQTAAEICVKNNLTVAIADNREFGGTCSTRGCDPKKILLQFTEMVAKSQLLVNQGISQKLQVNWKDVQNFKRIYTDDIPSRTENNFSDLGIDYYHQSPIFQNGNEVLVEGKLISADKFVIASGMIPRELHMEGSAFLDTSDDILNLEKIPKTATFIGTGYVGIEFACMLATMGCKVTMIENGPKALIQFDEYLVNKLVAHLETLGITFIFKAEVLSIEKLTKNLKVNYVLNGESLSVKSRKVYNTAGRVPSIEMLALDNANVKFDKSGVLVNDFLQSVSNPNFYACGDVSSKSLALSPLAGLQGYIVGNNVVKENSKEFEVPAISSTVFSNPQLSSVGYTEEDAKKQFKKIKIYKGDASHWYNAKKENNPIYAYKILVNERTSVIIGAHLLSSEANETINLFSIAIQQKMTVLQFKKQIFTYPSYSNDLKKMLNDEE</sequence>
<evidence type="ECO:0000256" key="3">
    <source>
        <dbReference type="ARBA" id="ARBA00022827"/>
    </source>
</evidence>
<evidence type="ECO:0000256" key="4">
    <source>
        <dbReference type="PIRSR" id="PIRSR000350-3"/>
    </source>
</evidence>
<reference evidence="8 9" key="1">
    <citation type="submission" date="2018-10" db="EMBL/GenBank/DDBJ databases">
        <title>Genomic Encyclopedia of Archaeal and Bacterial Type Strains, Phase II (KMG-II): from individual species to whole genera.</title>
        <authorList>
            <person name="Goeker M."/>
        </authorList>
    </citation>
    <scope>NUCLEOTIDE SEQUENCE [LARGE SCALE GENOMIC DNA]</scope>
    <source>
        <strain evidence="8 9">DSM 19727</strain>
    </source>
</reference>
<organism evidence="8 9">
    <name type="scientific">Flavobacterium weaverense</name>
    <dbReference type="NCBI Taxonomy" id="271156"/>
    <lineage>
        <taxon>Bacteria</taxon>
        <taxon>Pseudomonadati</taxon>
        <taxon>Bacteroidota</taxon>
        <taxon>Flavobacteriia</taxon>
        <taxon>Flavobacteriales</taxon>
        <taxon>Flavobacteriaceae</taxon>
        <taxon>Flavobacterium</taxon>
    </lineage>
</organism>
<feature type="binding site" evidence="4">
    <location>
        <position position="197"/>
    </location>
    <ligand>
        <name>NAD(+)</name>
        <dbReference type="ChEBI" id="CHEBI:57540"/>
    </ligand>
</feature>
<feature type="binding site" evidence="4">
    <location>
        <position position="305"/>
    </location>
    <ligand>
        <name>NAD(+)</name>
        <dbReference type="ChEBI" id="CHEBI:57540"/>
    </ligand>
</feature>
<dbReference type="GO" id="GO:0016491">
    <property type="term" value="F:oxidoreductase activity"/>
    <property type="evidence" value="ECO:0007669"/>
    <property type="project" value="InterPro"/>
</dbReference>
<accession>A0A3L9ZQB2</accession>
<dbReference type="InterPro" id="IPR036188">
    <property type="entry name" value="FAD/NAD-bd_sf"/>
</dbReference>
<dbReference type="InterPro" id="IPR001100">
    <property type="entry name" value="Pyr_nuc-diS_OxRdtase"/>
</dbReference>
<dbReference type="Pfam" id="PF07992">
    <property type="entry name" value="Pyr_redox_2"/>
    <property type="match status" value="1"/>
</dbReference>
<dbReference type="InterPro" id="IPR016156">
    <property type="entry name" value="FAD/NAD-linked_Rdtase_dimer_sf"/>
</dbReference>
<dbReference type="PIRSF" id="PIRSF000350">
    <property type="entry name" value="Mercury_reductase_MerA"/>
    <property type="match status" value="1"/>
</dbReference>
<keyword evidence="2" id="KW-0285">Flavoprotein</keyword>
<dbReference type="Pfam" id="PF02852">
    <property type="entry name" value="Pyr_redox_dim"/>
    <property type="match status" value="1"/>
</dbReference>
<comment type="caution">
    <text evidence="8">The sequence shown here is derived from an EMBL/GenBank/DDBJ whole genome shotgun (WGS) entry which is preliminary data.</text>
</comment>
<dbReference type="Proteomes" id="UP000280368">
    <property type="component" value="Unassembled WGS sequence"/>
</dbReference>
<feature type="binding site" evidence="4">
    <location>
        <position position="53"/>
    </location>
    <ligand>
        <name>FAD</name>
        <dbReference type="ChEBI" id="CHEBI:57692"/>
    </ligand>
</feature>
<dbReference type="PRINTS" id="PR00411">
    <property type="entry name" value="PNDRDTASEI"/>
</dbReference>
<evidence type="ECO:0000256" key="5">
    <source>
        <dbReference type="PIRSR" id="PIRSR000350-4"/>
    </source>
</evidence>
<dbReference type="PANTHER" id="PTHR43014">
    <property type="entry name" value="MERCURIC REDUCTASE"/>
    <property type="match status" value="1"/>
</dbReference>
<dbReference type="PRINTS" id="PR00368">
    <property type="entry name" value="FADPNR"/>
</dbReference>
<comment type="cofactor">
    <cofactor evidence="4">
        <name>FAD</name>
        <dbReference type="ChEBI" id="CHEBI:57692"/>
    </cofactor>
    <text evidence="4">Binds 1 FAD per subunit.</text>
</comment>
<dbReference type="OrthoDB" id="9800167at2"/>